<evidence type="ECO:0000256" key="2">
    <source>
        <dbReference type="SAM" id="SignalP"/>
    </source>
</evidence>
<feature type="chain" id="PRO_5014927559" description="TonB C-terminal domain-containing protein" evidence="2">
    <location>
        <begin position="20"/>
        <end position="109"/>
    </location>
</feature>
<protein>
    <recommendedName>
        <fullName evidence="5">TonB C-terminal domain-containing protein</fullName>
    </recommendedName>
</protein>
<dbReference type="AlphaFoldDB" id="A0A2K9MBI2"/>
<keyword evidence="2" id="KW-0732">Signal</keyword>
<proteinExistence type="predicted"/>
<dbReference type="KEGG" id="paru:CYR75_00665"/>
<feature type="region of interest" description="Disordered" evidence="1">
    <location>
        <begin position="84"/>
        <end position="109"/>
    </location>
</feature>
<organism evidence="3 4">
    <name type="scientific">Paracoccus jeotgali</name>
    <dbReference type="NCBI Taxonomy" id="2065379"/>
    <lineage>
        <taxon>Bacteria</taxon>
        <taxon>Pseudomonadati</taxon>
        <taxon>Pseudomonadota</taxon>
        <taxon>Alphaproteobacteria</taxon>
        <taxon>Rhodobacterales</taxon>
        <taxon>Paracoccaceae</taxon>
        <taxon>Paracoccus</taxon>
    </lineage>
</organism>
<name>A0A2K9MBI2_9RHOB</name>
<sequence>MRILLILILSLTSQGLAMAHAQPRSESQATICLGSAVLVVTVDAEGQPVQRRVLCSDMAAQLMAAVATDPALPPLLRLGHVLPPELRHSTPRGHVPPRAQARGPPIRLV</sequence>
<gene>
    <name evidence="3" type="ORF">CYR75_00665</name>
</gene>
<evidence type="ECO:0008006" key="5">
    <source>
        <dbReference type="Google" id="ProtNLM"/>
    </source>
</evidence>
<reference evidence="4" key="1">
    <citation type="submission" date="2017-12" db="EMBL/GenBank/DDBJ databases">
        <title>Genomic analysis of Paracoccus sp. CBA4604.</title>
        <authorList>
            <person name="Roh S.W."/>
            <person name="Kim J.Y."/>
            <person name="Kim J.S."/>
        </authorList>
    </citation>
    <scope>NUCLEOTIDE SEQUENCE [LARGE SCALE GENOMIC DNA]</scope>
    <source>
        <strain evidence="4">CBA4604</strain>
    </source>
</reference>
<keyword evidence="4" id="KW-1185">Reference proteome</keyword>
<accession>A0A2K9MBI2</accession>
<evidence type="ECO:0000313" key="3">
    <source>
        <dbReference type="EMBL" id="AUM73009.1"/>
    </source>
</evidence>
<evidence type="ECO:0000256" key="1">
    <source>
        <dbReference type="SAM" id="MobiDB-lite"/>
    </source>
</evidence>
<feature type="signal peptide" evidence="2">
    <location>
        <begin position="1"/>
        <end position="19"/>
    </location>
</feature>
<dbReference type="EMBL" id="CP025583">
    <property type="protein sequence ID" value="AUM73009.1"/>
    <property type="molecule type" value="Genomic_DNA"/>
</dbReference>
<evidence type="ECO:0000313" key="4">
    <source>
        <dbReference type="Proteomes" id="UP000234882"/>
    </source>
</evidence>
<dbReference type="Proteomes" id="UP000234882">
    <property type="component" value="Chromosome"/>
</dbReference>